<keyword evidence="1" id="KW-0472">Membrane</keyword>
<dbReference type="AlphaFoldDB" id="A0A5J4UVR1"/>
<organism evidence="2 3">
    <name type="scientific">Streblomastix strix</name>
    <dbReference type="NCBI Taxonomy" id="222440"/>
    <lineage>
        <taxon>Eukaryota</taxon>
        <taxon>Metamonada</taxon>
        <taxon>Preaxostyla</taxon>
        <taxon>Oxymonadida</taxon>
        <taxon>Streblomastigidae</taxon>
        <taxon>Streblomastix</taxon>
    </lineage>
</organism>
<protein>
    <submittedName>
        <fullName evidence="2">Uncharacterized protein</fullName>
    </submittedName>
</protein>
<evidence type="ECO:0000256" key="1">
    <source>
        <dbReference type="SAM" id="Phobius"/>
    </source>
</evidence>
<keyword evidence="1" id="KW-0812">Transmembrane</keyword>
<keyword evidence="1" id="KW-1133">Transmembrane helix</keyword>
<proteinExistence type="predicted"/>
<sequence>MAEILSRKIAVQASMFMLQGYPDRSFIFRGLCKFRLVESDCKIVIPRRRTMLEQDNLYSDAIFELIDEQQALRIAIENVLDGHNNIEQITYAYAMLYIGAHAVMQLRELANAPREQERVIGGKVSGAKEGGLDIFSISIRAILISTVLGPVIVVAVAVIPTVLTVLAIWDTVNTVCCEPVQLWERSSNRKRIPIERKRTKRAYEKINMDKTIKIGWCTKWKSRESRTILAKQRRVFCFNGNEEQAEQLDQLIKEELNQGFIRVVHQQEIANVEQNICNMETGKRIEENNGLLIAQRPIEIKTFLDERLEQTFNHVAVIGQLDKYLAFTHRWIHYMQVGMPFWISITPRTFAKTIYIIIDDLTVVEQRNGMDYGGVSEIWMGDQREQQQTEPEIAICVLKRNVQLANNENLVVWRQEEGIKGVCLKIKKVDNGSNVAKDQRGCKF</sequence>
<gene>
    <name evidence="2" type="ORF">EZS28_030638</name>
</gene>
<reference evidence="2 3" key="1">
    <citation type="submission" date="2019-03" db="EMBL/GenBank/DDBJ databases">
        <title>Single cell metagenomics reveals metabolic interactions within the superorganism composed of flagellate Streblomastix strix and complex community of Bacteroidetes bacteria on its surface.</title>
        <authorList>
            <person name="Treitli S.C."/>
            <person name="Kolisko M."/>
            <person name="Husnik F."/>
            <person name="Keeling P."/>
            <person name="Hampl V."/>
        </authorList>
    </citation>
    <scope>NUCLEOTIDE SEQUENCE [LARGE SCALE GENOMIC DNA]</scope>
    <source>
        <strain evidence="2">ST1C</strain>
    </source>
</reference>
<evidence type="ECO:0000313" key="2">
    <source>
        <dbReference type="EMBL" id="KAA6373835.1"/>
    </source>
</evidence>
<dbReference type="Proteomes" id="UP000324800">
    <property type="component" value="Unassembled WGS sequence"/>
</dbReference>
<feature type="transmembrane region" description="Helical" evidence="1">
    <location>
        <begin position="142"/>
        <end position="169"/>
    </location>
</feature>
<accession>A0A5J4UVR1</accession>
<feature type="non-terminal residue" evidence="2">
    <location>
        <position position="444"/>
    </location>
</feature>
<name>A0A5J4UVR1_9EUKA</name>
<dbReference type="EMBL" id="SNRW01012431">
    <property type="protein sequence ID" value="KAA6373835.1"/>
    <property type="molecule type" value="Genomic_DNA"/>
</dbReference>
<comment type="caution">
    <text evidence="2">The sequence shown here is derived from an EMBL/GenBank/DDBJ whole genome shotgun (WGS) entry which is preliminary data.</text>
</comment>
<evidence type="ECO:0000313" key="3">
    <source>
        <dbReference type="Proteomes" id="UP000324800"/>
    </source>
</evidence>